<protein>
    <submittedName>
        <fullName evidence="2">Uncharacterized protein</fullName>
    </submittedName>
</protein>
<sequence>MKFLIIVAVGAFVVLQAECRVASVQTQVGKRSIDADFELDVGPIGAGIEFGLGFGNLADGVLGTVLNTEIGKRSIDVGTDLGVDAVVDEIIDAEVQTAVESNVGLDGLLKKRSVLGDGLLKIGQGHKNLLNGVRGPLKHLGKKWKIGGRIHLTQRTVTVDFQTRKEIVGRFRRKYSM</sequence>
<evidence type="ECO:0000313" key="2">
    <source>
        <dbReference type="EMBL" id="KZC04931.1"/>
    </source>
</evidence>
<keyword evidence="1" id="KW-0732">Signal</keyword>
<evidence type="ECO:0000313" key="3">
    <source>
        <dbReference type="Proteomes" id="UP000076502"/>
    </source>
</evidence>
<reference evidence="2 3" key="1">
    <citation type="submission" date="2015-07" db="EMBL/GenBank/DDBJ databases">
        <title>The genome of Dufourea novaeangliae.</title>
        <authorList>
            <person name="Pan H."/>
            <person name="Kapheim K."/>
        </authorList>
    </citation>
    <scope>NUCLEOTIDE SEQUENCE [LARGE SCALE GENOMIC DNA]</scope>
    <source>
        <strain evidence="2">0120121106</strain>
        <tissue evidence="2">Whole body</tissue>
    </source>
</reference>
<feature type="chain" id="PRO_5007599194" evidence="1">
    <location>
        <begin position="20"/>
        <end position="177"/>
    </location>
</feature>
<accession>A0A154NZB5</accession>
<dbReference type="AlphaFoldDB" id="A0A154NZB5"/>
<name>A0A154NZB5_DUFNO</name>
<keyword evidence="3" id="KW-1185">Reference proteome</keyword>
<evidence type="ECO:0000256" key="1">
    <source>
        <dbReference type="SAM" id="SignalP"/>
    </source>
</evidence>
<dbReference type="EMBL" id="KQ434783">
    <property type="protein sequence ID" value="KZC04931.1"/>
    <property type="molecule type" value="Genomic_DNA"/>
</dbReference>
<feature type="signal peptide" evidence="1">
    <location>
        <begin position="1"/>
        <end position="19"/>
    </location>
</feature>
<proteinExistence type="predicted"/>
<organism evidence="2 3">
    <name type="scientific">Dufourea novaeangliae</name>
    <name type="common">Sweat bee</name>
    <dbReference type="NCBI Taxonomy" id="178035"/>
    <lineage>
        <taxon>Eukaryota</taxon>
        <taxon>Metazoa</taxon>
        <taxon>Ecdysozoa</taxon>
        <taxon>Arthropoda</taxon>
        <taxon>Hexapoda</taxon>
        <taxon>Insecta</taxon>
        <taxon>Pterygota</taxon>
        <taxon>Neoptera</taxon>
        <taxon>Endopterygota</taxon>
        <taxon>Hymenoptera</taxon>
        <taxon>Apocrita</taxon>
        <taxon>Aculeata</taxon>
        <taxon>Apoidea</taxon>
        <taxon>Anthophila</taxon>
        <taxon>Halictidae</taxon>
        <taxon>Rophitinae</taxon>
        <taxon>Dufourea</taxon>
    </lineage>
</organism>
<dbReference type="Proteomes" id="UP000076502">
    <property type="component" value="Unassembled WGS sequence"/>
</dbReference>
<gene>
    <name evidence="2" type="ORF">WN55_09730</name>
</gene>